<sequence length="120" mass="13554">MLLHFHHPKQLVPALRPLIISQVIRLHIQVIVKQSIDFPLGYRCRCTLQQLKADAPTTPKDQIPQVNPDKPLFANNAGISGKAFIDKHTLFYRYGQCAGKQAGRNGKRKVPKPNPPKSRK</sequence>
<feature type="region of interest" description="Disordered" evidence="1">
    <location>
        <begin position="100"/>
        <end position="120"/>
    </location>
</feature>
<dbReference type="EMBL" id="FONY01000025">
    <property type="protein sequence ID" value="SFF32022.1"/>
    <property type="molecule type" value="Genomic_DNA"/>
</dbReference>
<protein>
    <submittedName>
        <fullName evidence="2">Uncharacterized protein</fullName>
    </submittedName>
</protein>
<evidence type="ECO:0000313" key="3">
    <source>
        <dbReference type="Proteomes" id="UP000199513"/>
    </source>
</evidence>
<evidence type="ECO:0000313" key="2">
    <source>
        <dbReference type="EMBL" id="SFF32022.1"/>
    </source>
</evidence>
<evidence type="ECO:0000256" key="1">
    <source>
        <dbReference type="SAM" id="MobiDB-lite"/>
    </source>
</evidence>
<dbReference type="RefSeq" id="WP_143090938.1">
    <property type="nucleotide sequence ID" value="NZ_FONY01000025.1"/>
</dbReference>
<organism evidence="2 3">
    <name type="scientific">Thermoflexibacter ruber</name>
    <dbReference type="NCBI Taxonomy" id="1003"/>
    <lineage>
        <taxon>Bacteria</taxon>
        <taxon>Pseudomonadati</taxon>
        <taxon>Bacteroidota</taxon>
        <taxon>Cytophagia</taxon>
        <taxon>Cytophagales</taxon>
        <taxon>Thermoflexibacteraceae</taxon>
        <taxon>Thermoflexibacter</taxon>
    </lineage>
</organism>
<proteinExistence type="predicted"/>
<dbReference type="STRING" id="1003.SAMN04488541_102566"/>
<gene>
    <name evidence="2" type="ORF">SAMN04488541_102566</name>
</gene>
<feature type="compositionally biased region" description="Basic residues" evidence="1">
    <location>
        <begin position="105"/>
        <end position="120"/>
    </location>
</feature>
<dbReference type="OrthoDB" id="9813502at2"/>
<reference evidence="2 3" key="1">
    <citation type="submission" date="2016-10" db="EMBL/GenBank/DDBJ databases">
        <authorList>
            <person name="de Groot N.N."/>
        </authorList>
    </citation>
    <scope>NUCLEOTIDE SEQUENCE [LARGE SCALE GENOMIC DNA]</scope>
    <source>
        <strain>GEY</strain>
        <strain evidence="3">DSM 9560</strain>
    </source>
</reference>
<dbReference type="AlphaFoldDB" id="A0A1I2HQQ9"/>
<keyword evidence="3" id="KW-1185">Reference proteome</keyword>
<name>A0A1I2HQQ9_9BACT</name>
<dbReference type="Proteomes" id="UP000199513">
    <property type="component" value="Unassembled WGS sequence"/>
</dbReference>
<accession>A0A1I2HQQ9</accession>